<dbReference type="EMBL" id="SDOX01000007">
    <property type="protein sequence ID" value="TFJ86878.1"/>
    <property type="molecule type" value="Genomic_DNA"/>
</dbReference>
<evidence type="ECO:0000256" key="1">
    <source>
        <dbReference type="ARBA" id="ARBA00007177"/>
    </source>
</evidence>
<organism evidence="3 4">
    <name type="scientific">Nannochloropsis salina CCMP1776</name>
    <dbReference type="NCBI Taxonomy" id="1027361"/>
    <lineage>
        <taxon>Eukaryota</taxon>
        <taxon>Sar</taxon>
        <taxon>Stramenopiles</taxon>
        <taxon>Ochrophyta</taxon>
        <taxon>Eustigmatophyceae</taxon>
        <taxon>Eustigmatales</taxon>
        <taxon>Monodopsidaceae</taxon>
        <taxon>Microchloropsis</taxon>
        <taxon>Microchloropsis salina</taxon>
    </lineage>
</organism>
<evidence type="ECO:0000256" key="2">
    <source>
        <dbReference type="ARBA" id="ARBA00023186"/>
    </source>
</evidence>
<dbReference type="PANTHER" id="PTHR33643">
    <property type="entry name" value="UREASE ACCESSORY PROTEIN D"/>
    <property type="match status" value="1"/>
</dbReference>
<dbReference type="GO" id="GO:0016151">
    <property type="term" value="F:nickel cation binding"/>
    <property type="evidence" value="ECO:0007669"/>
    <property type="project" value="InterPro"/>
</dbReference>
<reference evidence="3 4" key="1">
    <citation type="submission" date="2019-01" db="EMBL/GenBank/DDBJ databases">
        <title>Nuclear Genome Assembly of the Microalgal Biofuel strain Nannochloropsis salina CCMP1776.</title>
        <authorList>
            <person name="Hovde B."/>
        </authorList>
    </citation>
    <scope>NUCLEOTIDE SEQUENCE [LARGE SCALE GENOMIC DNA]</scope>
    <source>
        <strain evidence="3 4">CCMP1776</strain>
    </source>
</reference>
<evidence type="ECO:0000313" key="4">
    <source>
        <dbReference type="Proteomes" id="UP000355283"/>
    </source>
</evidence>
<dbReference type="Proteomes" id="UP000355283">
    <property type="component" value="Unassembled WGS sequence"/>
</dbReference>
<dbReference type="Pfam" id="PF01774">
    <property type="entry name" value="UreD"/>
    <property type="match status" value="1"/>
</dbReference>
<dbReference type="OrthoDB" id="5550464at2759"/>
<gene>
    <name evidence="3" type="ORF">NSK_001966</name>
</gene>
<comment type="similarity">
    <text evidence="1">Belongs to the UreD family.</text>
</comment>
<evidence type="ECO:0000313" key="3">
    <source>
        <dbReference type="EMBL" id="TFJ86878.1"/>
    </source>
</evidence>
<accession>A0A4D9DDV9</accession>
<dbReference type="PANTHER" id="PTHR33643:SF1">
    <property type="entry name" value="UREASE ACCESSORY PROTEIN D"/>
    <property type="match status" value="1"/>
</dbReference>
<protein>
    <recommendedName>
        <fullName evidence="5">Urease accessory protein UreD</fullName>
    </recommendedName>
</protein>
<comment type="caution">
    <text evidence="3">The sequence shown here is derived from an EMBL/GenBank/DDBJ whole genome shotgun (WGS) entry which is preliminary data.</text>
</comment>
<keyword evidence="4" id="KW-1185">Reference proteome</keyword>
<sequence>MRPHLGASSARSGVTRQTLTATVAPSATLALLPDFLTCFRCVKVRKIVPLLVPDSKLFFSVSFSHKSGADYEQSQEIRMLRGGNLVLVDWYTSGRMGRGESWVFHRLSSNTRVYMDGQLLLWEPLLLEGGKGEGATCSKPSSASASSSSSRLTALATRMGSYHCFCLLVLIGPRLADLIQQVSRSQGRPTFQAWERGAAGPAEHRAQSLGDSACVSSLCHLIDGTQGKKGQGLALKIAGKATEDVRQLLKSFLAPLASVVGTEPYSGM</sequence>
<keyword evidence="2" id="KW-0143">Chaperone</keyword>
<name>A0A4D9DDV9_9STRA</name>
<evidence type="ECO:0008006" key="5">
    <source>
        <dbReference type="Google" id="ProtNLM"/>
    </source>
</evidence>
<dbReference type="AlphaFoldDB" id="A0A4D9DDV9"/>
<dbReference type="InterPro" id="IPR002669">
    <property type="entry name" value="UreD"/>
</dbReference>
<proteinExistence type="inferred from homology"/>